<gene>
    <name evidence="1" type="ORF">RND71_017665</name>
</gene>
<evidence type="ECO:0000313" key="2">
    <source>
        <dbReference type="Proteomes" id="UP001291623"/>
    </source>
</evidence>
<accession>A0AAE1VIJ2</accession>
<dbReference type="Proteomes" id="UP001291623">
    <property type="component" value="Unassembled WGS sequence"/>
</dbReference>
<protein>
    <submittedName>
        <fullName evidence="1">Uncharacterized protein</fullName>
    </submittedName>
</protein>
<comment type="caution">
    <text evidence="1">The sequence shown here is derived from an EMBL/GenBank/DDBJ whole genome shotgun (WGS) entry which is preliminary data.</text>
</comment>
<dbReference type="EMBL" id="JAVYJV010000009">
    <property type="protein sequence ID" value="KAK4362424.1"/>
    <property type="molecule type" value="Genomic_DNA"/>
</dbReference>
<proteinExistence type="predicted"/>
<name>A0AAE1VIJ2_9SOLA</name>
<organism evidence="1 2">
    <name type="scientific">Anisodus tanguticus</name>
    <dbReference type="NCBI Taxonomy" id="243964"/>
    <lineage>
        <taxon>Eukaryota</taxon>
        <taxon>Viridiplantae</taxon>
        <taxon>Streptophyta</taxon>
        <taxon>Embryophyta</taxon>
        <taxon>Tracheophyta</taxon>
        <taxon>Spermatophyta</taxon>
        <taxon>Magnoliopsida</taxon>
        <taxon>eudicotyledons</taxon>
        <taxon>Gunneridae</taxon>
        <taxon>Pentapetalae</taxon>
        <taxon>asterids</taxon>
        <taxon>lamiids</taxon>
        <taxon>Solanales</taxon>
        <taxon>Solanaceae</taxon>
        <taxon>Solanoideae</taxon>
        <taxon>Hyoscyameae</taxon>
        <taxon>Anisodus</taxon>
    </lineage>
</organism>
<reference evidence="1" key="1">
    <citation type="submission" date="2023-12" db="EMBL/GenBank/DDBJ databases">
        <title>Genome assembly of Anisodus tanguticus.</title>
        <authorList>
            <person name="Wang Y.-J."/>
        </authorList>
    </citation>
    <scope>NUCLEOTIDE SEQUENCE</scope>
    <source>
        <strain evidence="1">KB-2021</strain>
        <tissue evidence="1">Leaf</tissue>
    </source>
</reference>
<sequence length="101" mass="11499">MATCRCTMLRIAMNGKSINFSCLFSPNTTVLQPFKRSGSPKRKSLISRRSAKADDFLVRARAPQRRWLSPQRRFENLMIFAPTDRVSVEAGSPHLNRVCQS</sequence>
<dbReference type="AlphaFoldDB" id="A0AAE1VIJ2"/>
<keyword evidence="2" id="KW-1185">Reference proteome</keyword>
<evidence type="ECO:0000313" key="1">
    <source>
        <dbReference type="EMBL" id="KAK4362424.1"/>
    </source>
</evidence>